<dbReference type="InterPro" id="IPR001932">
    <property type="entry name" value="PPM-type_phosphatase-like_dom"/>
</dbReference>
<dbReference type="GO" id="GO:0016791">
    <property type="term" value="F:phosphatase activity"/>
    <property type="evidence" value="ECO:0007669"/>
    <property type="project" value="TreeGrafter"/>
</dbReference>
<dbReference type="PROSITE" id="PS50005">
    <property type="entry name" value="TPR"/>
    <property type="match status" value="2"/>
</dbReference>
<feature type="signal peptide" evidence="6">
    <location>
        <begin position="1"/>
        <end position="22"/>
    </location>
</feature>
<feature type="repeat" description="TPR" evidence="2">
    <location>
        <begin position="234"/>
        <end position="267"/>
    </location>
</feature>
<organism evidence="9 10">
    <name type="scientific">Sediminitomix flava</name>
    <dbReference type="NCBI Taxonomy" id="379075"/>
    <lineage>
        <taxon>Bacteria</taxon>
        <taxon>Pseudomonadati</taxon>
        <taxon>Bacteroidota</taxon>
        <taxon>Cytophagia</taxon>
        <taxon>Cytophagales</taxon>
        <taxon>Flammeovirgaceae</taxon>
        <taxon>Sediminitomix</taxon>
    </lineage>
</organism>
<dbReference type="Pfam" id="PF13424">
    <property type="entry name" value="TPR_12"/>
    <property type="match status" value="2"/>
</dbReference>
<evidence type="ECO:0000259" key="7">
    <source>
        <dbReference type="SMART" id="SM00065"/>
    </source>
</evidence>
<gene>
    <name evidence="9" type="ORF">BC781_101838</name>
</gene>
<keyword evidence="10" id="KW-1185">Reference proteome</keyword>
<dbReference type="SUPFAM" id="SSF81606">
    <property type="entry name" value="PP2C-like"/>
    <property type="match status" value="1"/>
</dbReference>
<dbReference type="Proteomes" id="UP000245535">
    <property type="component" value="Unassembled WGS sequence"/>
</dbReference>
<dbReference type="SUPFAM" id="SSF55781">
    <property type="entry name" value="GAF domain-like"/>
    <property type="match status" value="1"/>
</dbReference>
<feature type="coiled-coil region" evidence="3">
    <location>
        <begin position="480"/>
        <end position="540"/>
    </location>
</feature>
<evidence type="ECO:0000259" key="8">
    <source>
        <dbReference type="SMART" id="SM00331"/>
    </source>
</evidence>
<reference evidence="9 10" key="1">
    <citation type="submission" date="2018-03" db="EMBL/GenBank/DDBJ databases">
        <title>Genomic Encyclopedia of Archaeal and Bacterial Type Strains, Phase II (KMG-II): from individual species to whole genera.</title>
        <authorList>
            <person name="Goeker M."/>
        </authorList>
    </citation>
    <scope>NUCLEOTIDE SEQUENCE [LARGE SCALE GENOMIC DNA]</scope>
    <source>
        <strain evidence="9 10">DSM 28229</strain>
    </source>
</reference>
<keyword evidence="5" id="KW-0812">Transmembrane</keyword>
<dbReference type="Pfam" id="PF07228">
    <property type="entry name" value="SpoIIE"/>
    <property type="match status" value="1"/>
</dbReference>
<dbReference type="Gene3D" id="3.60.40.10">
    <property type="entry name" value="PPM-type phosphatase domain"/>
    <property type="match status" value="1"/>
</dbReference>
<protein>
    <submittedName>
        <fullName evidence="9">Serine phosphatase RsbU (Regulator of sigma subunit)</fullName>
    </submittedName>
</protein>
<evidence type="ECO:0000256" key="5">
    <source>
        <dbReference type="SAM" id="Phobius"/>
    </source>
</evidence>
<feature type="chain" id="PRO_5016359908" evidence="6">
    <location>
        <begin position="23"/>
        <end position="1047"/>
    </location>
</feature>
<evidence type="ECO:0000313" key="9">
    <source>
        <dbReference type="EMBL" id="PWJ44467.1"/>
    </source>
</evidence>
<feature type="region of interest" description="Disordered" evidence="4">
    <location>
        <begin position="401"/>
        <end position="420"/>
    </location>
</feature>
<name>A0A316A405_SEDFL</name>
<dbReference type="Gene3D" id="3.30.450.40">
    <property type="match status" value="1"/>
</dbReference>
<sequence>MLKFIKLVFFTLLLCGAFSVNAQQLKSKKQLRVDNLVSQAQKAIEENRFSDAKELGTDAQFLAEDINYQKGNADALLCIANVFRIKREFAQALDYALRAMQIIEGLNGDNRESLLKVYSEISFLYQEWGLTEKTISFQLKALSIAHSLGDKTRANNFNYLIAISYLKIGEKDKALVFFNKCKDFHLNQKDFNQYVSILYRISNIYSSKNDNKSALEVNLEILKVKEENGEKDTFINLNDIGVHYQKLGDGKKAIEYFKRAVEVNKSLGKPESANISLYKNIGSIYQRRRNPDEAMRYYRKVFDIVKKNNDTKGLASAHHSIGLVLSSQGRTREAEEELLKAINISKSLGDTKQLERTYDVLTKIYERAGRNLKAVEAYKDLLKVTKEILNQELDRQKAQTRRLMSAEKKERELDELKSEQELQSARQERLELELIKKAQAFELLKQKEEINNMSFQLEVEEKRKIEDQLYLAEQELLQRVQEEELSKVMEEKKYQELLNKRQADQIEKAQREKNLLSLMKKTEEERNKILQEQNEAKEKMNIIAAVIIGIIFIFLIVAIVLVRKNITKNKRLKSQNTEITQQKEEIEQQRDQVSKAKTQAERAFNNIQVISEFGQEITSKLDIKQIVSQAYDYVGQITDADVFGVGLFREDRDCLEYITFIDKGVPKKRVVIPMSSRDSMGVLAVKSQEEIVVSNMDVEYKDYLASFPILHTDEVTQSVIYLPFNIEQTLGVVTIQNYNKRAFEQKDVNLLRSFASYISIALSNANAYSQLNAKNQHITDSIRYAETIQKAILPTKEYIESTGYEIFSLFKPKDIVSGDYYWFTHLKGDDIDRTGVSDPFTDSMIFLAVADCTGHGVPGGFMSMIGNTLLNEIVVQKNIYDAGEILNELHIGIQKALQQDNETSTNDDGMDVCLLVLERGGGVVERVTFAGAKRSLYYIGPEDNEVQIQKGDNLAIGGLRRKKKDKRFESKEVHVEKGTVIYLTSDGLVDQNDINREKFGTMRLLELLQNNKSKSMEMQREIIERELLAHQGKAEQRDDISMIGIKL</sequence>
<feature type="coiled-coil region" evidence="3">
    <location>
        <begin position="569"/>
        <end position="606"/>
    </location>
</feature>
<dbReference type="OrthoDB" id="1119265at2"/>
<keyword evidence="2" id="KW-0802">TPR repeat</keyword>
<comment type="caution">
    <text evidence="9">The sequence shown here is derived from an EMBL/GenBank/DDBJ whole genome shotgun (WGS) entry which is preliminary data.</text>
</comment>
<dbReference type="EMBL" id="QGDO01000001">
    <property type="protein sequence ID" value="PWJ44467.1"/>
    <property type="molecule type" value="Genomic_DNA"/>
</dbReference>
<evidence type="ECO:0000256" key="2">
    <source>
        <dbReference type="PROSITE-ProRule" id="PRU00339"/>
    </source>
</evidence>
<dbReference type="Gene3D" id="1.25.40.10">
    <property type="entry name" value="Tetratricopeptide repeat domain"/>
    <property type="match status" value="3"/>
</dbReference>
<keyword evidence="3" id="KW-0175">Coiled coil</keyword>
<dbReference type="SUPFAM" id="SSF48452">
    <property type="entry name" value="TPR-like"/>
    <property type="match status" value="2"/>
</dbReference>
<dbReference type="PANTHER" id="PTHR43156">
    <property type="entry name" value="STAGE II SPORULATION PROTEIN E-RELATED"/>
    <property type="match status" value="1"/>
</dbReference>
<keyword evidence="5" id="KW-0472">Membrane</keyword>
<dbReference type="RefSeq" id="WP_109615957.1">
    <property type="nucleotide sequence ID" value="NZ_QGDO01000001.1"/>
</dbReference>
<evidence type="ECO:0000256" key="3">
    <source>
        <dbReference type="SAM" id="Coils"/>
    </source>
</evidence>
<dbReference type="InterPro" id="IPR052016">
    <property type="entry name" value="Bact_Sigma-Reg"/>
</dbReference>
<feature type="domain" description="PPM-type phosphatase" evidence="8">
    <location>
        <begin position="801"/>
        <end position="1047"/>
    </location>
</feature>
<dbReference type="AlphaFoldDB" id="A0A316A405"/>
<dbReference type="InterPro" id="IPR036457">
    <property type="entry name" value="PPM-type-like_dom_sf"/>
</dbReference>
<feature type="transmembrane region" description="Helical" evidence="5">
    <location>
        <begin position="542"/>
        <end position="562"/>
    </location>
</feature>
<keyword evidence="5" id="KW-1133">Transmembrane helix</keyword>
<dbReference type="PANTHER" id="PTHR43156:SF9">
    <property type="entry name" value="HAMP DOMAIN-CONTAINING PROTEIN"/>
    <property type="match status" value="1"/>
</dbReference>
<evidence type="ECO:0000256" key="6">
    <source>
        <dbReference type="SAM" id="SignalP"/>
    </source>
</evidence>
<keyword evidence="6" id="KW-0732">Signal</keyword>
<feature type="compositionally biased region" description="Basic and acidic residues" evidence="4">
    <location>
        <begin position="404"/>
        <end position="420"/>
    </location>
</feature>
<dbReference type="SMART" id="SM00028">
    <property type="entry name" value="TPR"/>
    <property type="match status" value="6"/>
</dbReference>
<proteinExistence type="predicted"/>
<accession>A0A316A405</accession>
<evidence type="ECO:0000256" key="4">
    <source>
        <dbReference type="SAM" id="MobiDB-lite"/>
    </source>
</evidence>
<dbReference type="InterPro" id="IPR029016">
    <property type="entry name" value="GAF-like_dom_sf"/>
</dbReference>
<dbReference type="Pfam" id="PF13492">
    <property type="entry name" value="GAF_3"/>
    <property type="match status" value="1"/>
</dbReference>
<dbReference type="SMART" id="SM00331">
    <property type="entry name" value="PP2C_SIG"/>
    <property type="match status" value="1"/>
</dbReference>
<dbReference type="InterPro" id="IPR003018">
    <property type="entry name" value="GAF"/>
</dbReference>
<evidence type="ECO:0000313" key="10">
    <source>
        <dbReference type="Proteomes" id="UP000245535"/>
    </source>
</evidence>
<dbReference type="InterPro" id="IPR019734">
    <property type="entry name" value="TPR_rpt"/>
</dbReference>
<feature type="domain" description="GAF" evidence="7">
    <location>
        <begin position="622"/>
        <end position="772"/>
    </location>
</feature>
<dbReference type="InterPro" id="IPR011990">
    <property type="entry name" value="TPR-like_helical_dom_sf"/>
</dbReference>
<dbReference type="SMART" id="SM00065">
    <property type="entry name" value="GAF"/>
    <property type="match status" value="1"/>
</dbReference>
<feature type="repeat" description="TPR" evidence="2">
    <location>
        <begin position="275"/>
        <end position="308"/>
    </location>
</feature>
<keyword evidence="1" id="KW-0378">Hydrolase</keyword>
<evidence type="ECO:0000256" key="1">
    <source>
        <dbReference type="ARBA" id="ARBA00022801"/>
    </source>
</evidence>